<proteinExistence type="predicted"/>
<accession>A0A6A3XH72</accession>
<dbReference type="Proteomes" id="UP000440367">
    <property type="component" value="Unassembled WGS sequence"/>
</dbReference>
<dbReference type="InterPro" id="IPR036875">
    <property type="entry name" value="Znf_CCHC_sf"/>
</dbReference>
<evidence type="ECO:0000313" key="6">
    <source>
        <dbReference type="Proteomes" id="UP000433483"/>
    </source>
</evidence>
<keyword evidence="1" id="KW-0862">Zinc</keyword>
<gene>
    <name evidence="5" type="ORF">PF002_g15153</name>
    <name evidence="4" type="ORF">PF005_g14725</name>
</gene>
<protein>
    <recommendedName>
        <fullName evidence="3">CCHC-type domain-containing protein</fullName>
    </recommendedName>
</protein>
<evidence type="ECO:0000313" key="5">
    <source>
        <dbReference type="EMBL" id="KAE9222793.1"/>
    </source>
</evidence>
<evidence type="ECO:0000259" key="3">
    <source>
        <dbReference type="PROSITE" id="PS50158"/>
    </source>
</evidence>
<evidence type="ECO:0000313" key="4">
    <source>
        <dbReference type="EMBL" id="KAE9202023.1"/>
    </source>
</evidence>
<feature type="domain" description="CCHC-type" evidence="3">
    <location>
        <begin position="248"/>
        <end position="262"/>
    </location>
</feature>
<dbReference type="EMBL" id="QXGB01000882">
    <property type="protein sequence ID" value="KAE9202023.1"/>
    <property type="molecule type" value="Genomic_DNA"/>
</dbReference>
<dbReference type="PROSITE" id="PS50158">
    <property type="entry name" value="ZF_CCHC"/>
    <property type="match status" value="1"/>
</dbReference>
<dbReference type="EMBL" id="QXGD01000839">
    <property type="protein sequence ID" value="KAE9222793.1"/>
    <property type="molecule type" value="Genomic_DNA"/>
</dbReference>
<keyword evidence="1" id="KW-0479">Metal-binding</keyword>
<dbReference type="Pfam" id="PF14223">
    <property type="entry name" value="Retrotran_gag_2"/>
    <property type="match status" value="1"/>
</dbReference>
<keyword evidence="1" id="KW-0863">Zinc-finger</keyword>
<comment type="caution">
    <text evidence="4">The sequence shown here is derived from an EMBL/GenBank/DDBJ whole genome shotgun (WGS) entry which is preliminary data.</text>
</comment>
<dbReference type="GO" id="GO:0003676">
    <property type="term" value="F:nucleic acid binding"/>
    <property type="evidence" value="ECO:0007669"/>
    <property type="project" value="InterPro"/>
</dbReference>
<dbReference type="Proteomes" id="UP000433483">
    <property type="component" value="Unassembled WGS sequence"/>
</dbReference>
<dbReference type="PANTHER" id="PTHR47481:SF14">
    <property type="entry name" value="RETROTRANSPOSON COPIA-LIKE N-TERMINAL DOMAIN-CONTAINING PROTEIN"/>
    <property type="match status" value="1"/>
</dbReference>
<evidence type="ECO:0000313" key="7">
    <source>
        <dbReference type="Proteomes" id="UP000440367"/>
    </source>
</evidence>
<dbReference type="GO" id="GO:0008270">
    <property type="term" value="F:zinc ion binding"/>
    <property type="evidence" value="ECO:0007669"/>
    <property type="project" value="UniProtKB-KW"/>
</dbReference>
<organism evidence="4 6">
    <name type="scientific">Phytophthora fragariae</name>
    <dbReference type="NCBI Taxonomy" id="53985"/>
    <lineage>
        <taxon>Eukaryota</taxon>
        <taxon>Sar</taxon>
        <taxon>Stramenopiles</taxon>
        <taxon>Oomycota</taxon>
        <taxon>Peronosporomycetes</taxon>
        <taxon>Peronosporales</taxon>
        <taxon>Peronosporaceae</taxon>
        <taxon>Phytophthora</taxon>
    </lineage>
</organism>
<reference evidence="6 7" key="1">
    <citation type="submission" date="2018-08" db="EMBL/GenBank/DDBJ databases">
        <title>Genomic investigation of the strawberry pathogen Phytophthora fragariae indicates pathogenicity is determined by transcriptional variation in three key races.</title>
        <authorList>
            <person name="Adams T.M."/>
            <person name="Armitage A.D."/>
            <person name="Sobczyk M.K."/>
            <person name="Bates H.J."/>
            <person name="Dunwell J.M."/>
            <person name="Nellist C.F."/>
            <person name="Harrison R.J."/>
        </authorList>
    </citation>
    <scope>NUCLEOTIDE SEQUENCE [LARGE SCALE GENOMIC DNA]</scope>
    <source>
        <strain evidence="5 7">BC-1</strain>
        <strain evidence="4 6">NOV-27</strain>
    </source>
</reference>
<evidence type="ECO:0000256" key="1">
    <source>
        <dbReference type="PROSITE-ProRule" id="PRU00047"/>
    </source>
</evidence>
<evidence type="ECO:0000256" key="2">
    <source>
        <dbReference type="SAM" id="MobiDB-lite"/>
    </source>
</evidence>
<dbReference type="InterPro" id="IPR054722">
    <property type="entry name" value="PolX-like_BBD"/>
</dbReference>
<feature type="region of interest" description="Disordered" evidence="2">
    <location>
        <begin position="200"/>
        <end position="246"/>
    </location>
</feature>
<dbReference type="OrthoDB" id="122128at2759"/>
<dbReference type="AlphaFoldDB" id="A0A6A3XH72"/>
<feature type="region of interest" description="Disordered" evidence="2">
    <location>
        <begin position="312"/>
        <end position="335"/>
    </location>
</feature>
<dbReference type="PANTHER" id="PTHR47481">
    <property type="match status" value="1"/>
</dbReference>
<feature type="compositionally biased region" description="Low complexity" evidence="2">
    <location>
        <begin position="312"/>
        <end position="326"/>
    </location>
</feature>
<name>A0A6A3XH72_9STRA</name>
<dbReference type="Pfam" id="PF22936">
    <property type="entry name" value="Pol_BBD"/>
    <property type="match status" value="1"/>
</dbReference>
<dbReference type="InterPro" id="IPR001878">
    <property type="entry name" value="Znf_CCHC"/>
</dbReference>
<sequence length="551" mass="60607">MNFTGKNYAAWKTRVKMMLQAKRLWSIVTVEGQPPPSGCGILEVEYFWTREHEAAAFLMTTLSDDMVVAVSNKRYAYEVFQHLEKTYEPRNWGNLCALRDQSVRLKYKDGTDMLTHINELKMLAGQLANKAKAVDDAEKVCQLLSSLPSAWDSFESIYYIQEKPIAWPAMEANVMAEAARRNAVSSTRLVGALREEDNAEANTVIQQKGNRSGGRRRSGNRNRDGQQRSQQTGDAARGKRGRGSDDECHYCHQLGHYKVDCPMRKRHRSETDPDSANVALTDETKEQFNEQHASAATLADVWGLSVLYDSDSESSVSSETTTEPLSGSDGADLEGLEALDSPTAMAAEETQAVTTVTEPQSATTVVAAATAPNIFDEDTWIIDSGCSQHISFAEELFEDLHPCGGSVTIANNATAQVEGAGTVKLHAKDSEGKLQQLVLSGVLYIPDLRKNLISVTQLAQKGAQFDFHSVPGKVTLTRGALSLTSESLNGVCVLKVINKSQLALYVFPELTYDLVHRRFGHASPSIMDQMMRRKLVTGLRVNTLAKGHQGL</sequence>
<dbReference type="SUPFAM" id="SSF57756">
    <property type="entry name" value="Retrovirus zinc finger-like domains"/>
    <property type="match status" value="1"/>
</dbReference>
<keyword evidence="6" id="KW-1185">Reference proteome</keyword>